<keyword evidence="4" id="KW-1185">Reference proteome</keyword>
<evidence type="ECO:0000313" key="3">
    <source>
        <dbReference type="EMBL" id="CUG32393.1"/>
    </source>
</evidence>
<feature type="domain" description="Pyrrolo-quinoline quinone repeat" evidence="2">
    <location>
        <begin position="49"/>
        <end position="121"/>
    </location>
</feature>
<protein>
    <submittedName>
        <fullName evidence="3">GPI-anchored surface protein, putative</fullName>
    </submittedName>
</protein>
<gene>
    <name evidence="3" type="ORF">BSAL_77645</name>
</gene>
<evidence type="ECO:0000256" key="1">
    <source>
        <dbReference type="SAM" id="SignalP"/>
    </source>
</evidence>
<dbReference type="Gene3D" id="2.130.10.10">
    <property type="entry name" value="YVTN repeat-like/Quinoprotein amine dehydrogenase"/>
    <property type="match status" value="2"/>
</dbReference>
<feature type="domain" description="Pyrrolo-quinoline quinone repeat" evidence="2">
    <location>
        <begin position="240"/>
        <end position="340"/>
    </location>
</feature>
<dbReference type="SUPFAM" id="SSF50998">
    <property type="entry name" value="Quinoprotein alcohol dehydrogenase-like"/>
    <property type="match status" value="1"/>
</dbReference>
<dbReference type="InterPro" id="IPR002372">
    <property type="entry name" value="PQQ_rpt_dom"/>
</dbReference>
<keyword evidence="1" id="KW-0732">Signal</keyword>
<dbReference type="Pfam" id="PF13360">
    <property type="entry name" value="PQQ_2"/>
    <property type="match status" value="2"/>
</dbReference>
<name>A0A0S4J073_BODSA</name>
<dbReference type="InterPro" id="IPR011047">
    <property type="entry name" value="Quinoprotein_ADH-like_sf"/>
</dbReference>
<proteinExistence type="predicted"/>
<sequence length="413" mass="43803">MNSRAAKAVILLLAFSAVATAIKVDPIVWSTPLNDNNVTFEDSQWIATSPSGAVIVVSGTNLTSLDPHTGAILWSNTHKNINVTYAAFAVSSTAVVIASGIKVTGFNLTNGALLGTAEVTGRNYPGKDIRGIILHRELFVVYGYEALAVFNSDFIEVYAIEKVRHDKRFKVDSIGANEEFIYFATCDDDTGDWNLRILNINNGFSETVVGNINSASSIGVNGYIAIMLATPNEIAVGLLKLSTGTIAWTQSVTVEGATYVTLSSDLVIVAYFDVSSSTIYAYDFQTGSLVFDFATPHYVSSFSVTSGRLVFCAQSNLNLAQYTFVSLDLATGTPLGNVTVPNYDPPTSKVIGTNLLVLNGQGFTCVNVLTMSPVSHQLELPGVQSLASAFMSNGSTTVVFAGSFGAAAVAINN</sequence>
<reference evidence="4" key="1">
    <citation type="submission" date="2015-09" db="EMBL/GenBank/DDBJ databases">
        <authorList>
            <consortium name="Pathogen Informatics"/>
        </authorList>
    </citation>
    <scope>NUCLEOTIDE SEQUENCE [LARGE SCALE GENOMIC DNA]</scope>
    <source>
        <strain evidence="4">Lake Konstanz</strain>
    </source>
</reference>
<organism evidence="3 4">
    <name type="scientific">Bodo saltans</name>
    <name type="common">Flagellated protozoan</name>
    <dbReference type="NCBI Taxonomy" id="75058"/>
    <lineage>
        <taxon>Eukaryota</taxon>
        <taxon>Discoba</taxon>
        <taxon>Euglenozoa</taxon>
        <taxon>Kinetoplastea</taxon>
        <taxon>Metakinetoplastina</taxon>
        <taxon>Eubodonida</taxon>
        <taxon>Bodonidae</taxon>
        <taxon>Bodo</taxon>
    </lineage>
</organism>
<feature type="chain" id="PRO_5006621831" evidence="1">
    <location>
        <begin position="22"/>
        <end position="413"/>
    </location>
</feature>
<dbReference type="VEuPathDB" id="TriTrypDB:BSAL_77645"/>
<dbReference type="Proteomes" id="UP000051952">
    <property type="component" value="Unassembled WGS sequence"/>
</dbReference>
<dbReference type="EMBL" id="CYKH01000750">
    <property type="protein sequence ID" value="CUG32393.1"/>
    <property type="molecule type" value="Genomic_DNA"/>
</dbReference>
<dbReference type="AlphaFoldDB" id="A0A0S4J073"/>
<dbReference type="InterPro" id="IPR015943">
    <property type="entry name" value="WD40/YVTN_repeat-like_dom_sf"/>
</dbReference>
<evidence type="ECO:0000313" key="4">
    <source>
        <dbReference type="Proteomes" id="UP000051952"/>
    </source>
</evidence>
<feature type="signal peptide" evidence="1">
    <location>
        <begin position="1"/>
        <end position="21"/>
    </location>
</feature>
<evidence type="ECO:0000259" key="2">
    <source>
        <dbReference type="Pfam" id="PF13360"/>
    </source>
</evidence>
<accession>A0A0S4J073</accession>